<dbReference type="EMBL" id="BDIP01000855">
    <property type="protein sequence ID" value="GIQ82906.1"/>
    <property type="molecule type" value="Genomic_DNA"/>
</dbReference>
<evidence type="ECO:0000313" key="2">
    <source>
        <dbReference type="Proteomes" id="UP000265618"/>
    </source>
</evidence>
<gene>
    <name evidence="1" type="ORF">KIPB_004130</name>
</gene>
<protein>
    <submittedName>
        <fullName evidence="1">Uncharacterized protein</fullName>
    </submittedName>
</protein>
<organism evidence="1 2">
    <name type="scientific">Kipferlia bialata</name>
    <dbReference type="NCBI Taxonomy" id="797122"/>
    <lineage>
        <taxon>Eukaryota</taxon>
        <taxon>Metamonada</taxon>
        <taxon>Carpediemonas-like organisms</taxon>
        <taxon>Kipferlia</taxon>
    </lineage>
</organism>
<evidence type="ECO:0000313" key="1">
    <source>
        <dbReference type="EMBL" id="GIQ82906.1"/>
    </source>
</evidence>
<name>A0A9K3CTG5_9EUKA</name>
<comment type="caution">
    <text evidence="1">The sequence shown here is derived from an EMBL/GenBank/DDBJ whole genome shotgun (WGS) entry which is preliminary data.</text>
</comment>
<accession>A0A9K3CTG5</accession>
<proteinExistence type="predicted"/>
<dbReference type="AlphaFoldDB" id="A0A9K3CTG5"/>
<keyword evidence="2" id="KW-1185">Reference proteome</keyword>
<sequence length="70" mass="8260">MIVYPTRSSHSHSHLGCRERQQWAEERRVYEARRIAFEAEVASLAKQRDRCHSEMEQYKAALLAKLKVNC</sequence>
<dbReference type="Proteomes" id="UP000265618">
    <property type="component" value="Unassembled WGS sequence"/>
</dbReference>
<reference evidence="1 2" key="1">
    <citation type="journal article" date="2018" name="PLoS ONE">
        <title>The draft genome of Kipferlia bialata reveals reductive genome evolution in fornicate parasites.</title>
        <authorList>
            <person name="Tanifuji G."/>
            <person name="Takabayashi S."/>
            <person name="Kume K."/>
            <person name="Takagi M."/>
            <person name="Nakayama T."/>
            <person name="Kamikawa R."/>
            <person name="Inagaki Y."/>
            <person name="Hashimoto T."/>
        </authorList>
    </citation>
    <scope>NUCLEOTIDE SEQUENCE [LARGE SCALE GENOMIC DNA]</scope>
    <source>
        <strain evidence="1">NY0173</strain>
    </source>
</reference>